<dbReference type="PANTHER" id="PTHR31836">
    <property type="match status" value="1"/>
</dbReference>
<reference evidence="4 5" key="1">
    <citation type="submission" date="2016-05" db="EMBL/GenBank/DDBJ databases">
        <title>Genome sequencing reveals origins of a unique bacterial endosymbiosis in the earliest lineages of terrestrial Fungi.</title>
        <authorList>
            <consortium name="DOE Joint Genome Institute"/>
            <person name="Uehling J."/>
            <person name="Gryganskyi A."/>
            <person name="Hameed K."/>
            <person name="Tschaplinski T."/>
            <person name="Misztal P."/>
            <person name="Wu S."/>
            <person name="Desiro A."/>
            <person name="Vande Pol N."/>
            <person name="Du Z.-Y."/>
            <person name="Zienkiewicz A."/>
            <person name="Zienkiewicz K."/>
            <person name="Morin E."/>
            <person name="Tisserant E."/>
            <person name="Splivallo R."/>
            <person name="Hainaut M."/>
            <person name="Henrissat B."/>
            <person name="Ohm R."/>
            <person name="Kuo A."/>
            <person name="Yan J."/>
            <person name="Lipzen A."/>
            <person name="Nolan M."/>
            <person name="Labutti K."/>
            <person name="Barry K."/>
            <person name="Goldstein A."/>
            <person name="Labbe J."/>
            <person name="Schadt C."/>
            <person name="Tuskan G."/>
            <person name="Grigoriev I."/>
            <person name="Martin F."/>
            <person name="Vilgalys R."/>
            <person name="Bonito G."/>
        </authorList>
    </citation>
    <scope>NUCLEOTIDE SEQUENCE [LARGE SCALE GENOMIC DNA]</scope>
    <source>
        <strain evidence="4 5">AG-77</strain>
    </source>
</reference>
<dbReference type="PANTHER" id="PTHR31836:SF21">
    <property type="entry name" value="EXPANSIN-LIKE PROTEIN 7"/>
    <property type="match status" value="1"/>
</dbReference>
<dbReference type="InterPro" id="IPR036908">
    <property type="entry name" value="RlpA-like_sf"/>
</dbReference>
<evidence type="ECO:0000313" key="4">
    <source>
        <dbReference type="EMBL" id="OAQ33268.1"/>
    </source>
</evidence>
<evidence type="ECO:0000313" key="5">
    <source>
        <dbReference type="Proteomes" id="UP000078512"/>
    </source>
</evidence>
<dbReference type="SUPFAM" id="SSF50685">
    <property type="entry name" value="Barwin-like endoglucanases"/>
    <property type="match status" value="1"/>
</dbReference>
<keyword evidence="5" id="KW-1185">Reference proteome</keyword>
<evidence type="ECO:0008006" key="6">
    <source>
        <dbReference type="Google" id="ProtNLM"/>
    </source>
</evidence>
<dbReference type="Gene3D" id="2.40.40.10">
    <property type="entry name" value="RlpA-like domain"/>
    <property type="match status" value="1"/>
</dbReference>
<protein>
    <recommendedName>
        <fullName evidence="6">RlpA-like protein double-psi beta-barrel domain-containing protein</fullName>
    </recommendedName>
</protein>
<dbReference type="AlphaFoldDB" id="A0A197K7X8"/>
<dbReference type="InterPro" id="IPR051477">
    <property type="entry name" value="Expansin_CellWall"/>
</dbReference>
<dbReference type="EMBL" id="KV442021">
    <property type="protein sequence ID" value="OAQ33268.1"/>
    <property type="molecule type" value="Genomic_DNA"/>
</dbReference>
<feature type="compositionally biased region" description="Basic and acidic residues" evidence="2">
    <location>
        <begin position="144"/>
        <end position="165"/>
    </location>
</feature>
<organism evidence="4 5">
    <name type="scientific">Linnemannia elongata AG-77</name>
    <dbReference type="NCBI Taxonomy" id="1314771"/>
    <lineage>
        <taxon>Eukaryota</taxon>
        <taxon>Fungi</taxon>
        <taxon>Fungi incertae sedis</taxon>
        <taxon>Mucoromycota</taxon>
        <taxon>Mortierellomycotina</taxon>
        <taxon>Mortierellomycetes</taxon>
        <taxon>Mortierellales</taxon>
        <taxon>Mortierellaceae</taxon>
        <taxon>Linnemannia</taxon>
    </lineage>
</organism>
<proteinExistence type="predicted"/>
<dbReference type="Proteomes" id="UP000078512">
    <property type="component" value="Unassembled WGS sequence"/>
</dbReference>
<feature type="chain" id="PRO_5008276662" description="RlpA-like protein double-psi beta-barrel domain-containing protein" evidence="3">
    <location>
        <begin position="20"/>
        <end position="205"/>
    </location>
</feature>
<name>A0A197K7X8_9FUNG</name>
<gene>
    <name evidence="4" type="ORF">K457DRAFT_134403</name>
</gene>
<keyword evidence="1 3" id="KW-0732">Signal</keyword>
<evidence type="ECO:0000256" key="1">
    <source>
        <dbReference type="ARBA" id="ARBA00022729"/>
    </source>
</evidence>
<dbReference type="CDD" id="cd22191">
    <property type="entry name" value="DPBB_RlpA_EXP_N-like"/>
    <property type="match status" value="1"/>
</dbReference>
<feature type="region of interest" description="Disordered" evidence="2">
    <location>
        <begin position="141"/>
        <end position="171"/>
    </location>
</feature>
<feature type="signal peptide" evidence="3">
    <location>
        <begin position="1"/>
        <end position="19"/>
    </location>
</feature>
<dbReference type="OrthoDB" id="623670at2759"/>
<evidence type="ECO:0000256" key="3">
    <source>
        <dbReference type="SAM" id="SignalP"/>
    </source>
</evidence>
<accession>A0A197K7X8</accession>
<sequence>MAPIVIFALLAASFLGAMSAPISQDAKMDAAALHTKYSGFGTVGTEQFHRGACGDIEYSLNDAVVAINAVQFGASKHKSSACGKYVKVNRADNDSTHYIYKVVDVCKNCEENSLLFSERALRLFSNQDRLPIDWEVIDDAEEDKDGKDHISKPDWKPEPKPESKLSGHHTRRTYRGRGTWFSDTRGSCGVDFSQDEMIVALNEAQ</sequence>
<evidence type="ECO:0000256" key="2">
    <source>
        <dbReference type="SAM" id="MobiDB-lite"/>
    </source>
</evidence>